<protein>
    <submittedName>
        <fullName evidence="2">Uncharacterized protein</fullName>
    </submittedName>
</protein>
<dbReference type="Proteomes" id="UP000294937">
    <property type="component" value="Unassembled WGS sequence"/>
</dbReference>
<name>A0A4R3KZV5_9BACL</name>
<reference evidence="2 3" key="1">
    <citation type="submission" date="2019-03" db="EMBL/GenBank/DDBJ databases">
        <title>Genomic Encyclopedia of Type Strains, Phase IV (KMG-IV): sequencing the most valuable type-strain genomes for metagenomic binning, comparative biology and taxonomic classification.</title>
        <authorList>
            <person name="Goeker M."/>
        </authorList>
    </citation>
    <scope>NUCLEOTIDE SEQUENCE [LARGE SCALE GENOMIC DNA]</scope>
    <source>
        <strain evidence="2 3">DSM 45707</strain>
    </source>
</reference>
<organism evidence="2 3">
    <name type="scientific">Hazenella coriacea</name>
    <dbReference type="NCBI Taxonomy" id="1179467"/>
    <lineage>
        <taxon>Bacteria</taxon>
        <taxon>Bacillati</taxon>
        <taxon>Bacillota</taxon>
        <taxon>Bacilli</taxon>
        <taxon>Bacillales</taxon>
        <taxon>Thermoactinomycetaceae</taxon>
        <taxon>Hazenella</taxon>
    </lineage>
</organism>
<keyword evidence="3" id="KW-1185">Reference proteome</keyword>
<comment type="caution">
    <text evidence="2">The sequence shown here is derived from an EMBL/GenBank/DDBJ whole genome shotgun (WGS) entry which is preliminary data.</text>
</comment>
<sequence>MSRFIKPLLQLILGLSIATAAWILFVFLQWFNYSEPDQVYLVGAIISYGFVYLFLCGVVFFIFTFIKHRKKPDVLKKRFFIFSAFYLLLSPLVIMSFDNYLLVTPKGIAYNQFLKIKDEKVKGWSEIDRVVLDYQQSTWLPNEQIRLQYIIKFKDGTTIDLNNYNSPLFEAKEFMGIHRVMVNHGVLIEKKRPLPKHLEKPDTFIYQIFHYKAKNTQD</sequence>
<evidence type="ECO:0000313" key="3">
    <source>
        <dbReference type="Proteomes" id="UP000294937"/>
    </source>
</evidence>
<evidence type="ECO:0000256" key="1">
    <source>
        <dbReference type="SAM" id="Phobius"/>
    </source>
</evidence>
<dbReference type="OrthoDB" id="2988592at2"/>
<accession>A0A4R3KZV5</accession>
<feature type="transmembrane region" description="Helical" evidence="1">
    <location>
        <begin position="78"/>
        <end position="97"/>
    </location>
</feature>
<feature type="transmembrane region" description="Helical" evidence="1">
    <location>
        <begin position="39"/>
        <end position="66"/>
    </location>
</feature>
<feature type="transmembrane region" description="Helical" evidence="1">
    <location>
        <begin position="12"/>
        <end position="33"/>
    </location>
</feature>
<keyword evidence="1" id="KW-0472">Membrane</keyword>
<evidence type="ECO:0000313" key="2">
    <source>
        <dbReference type="EMBL" id="TCS92353.1"/>
    </source>
</evidence>
<dbReference type="AlphaFoldDB" id="A0A4R3KZV5"/>
<keyword evidence="1" id="KW-1133">Transmembrane helix</keyword>
<gene>
    <name evidence="2" type="ORF">EDD58_11314</name>
</gene>
<dbReference type="RefSeq" id="WP_131926785.1">
    <property type="nucleotide sequence ID" value="NZ_SMAG01000013.1"/>
</dbReference>
<keyword evidence="1" id="KW-0812">Transmembrane</keyword>
<proteinExistence type="predicted"/>
<dbReference type="EMBL" id="SMAG01000013">
    <property type="protein sequence ID" value="TCS92353.1"/>
    <property type="molecule type" value="Genomic_DNA"/>
</dbReference>